<evidence type="ECO:0000256" key="4">
    <source>
        <dbReference type="ARBA" id="ARBA00022786"/>
    </source>
</evidence>
<keyword evidence="10" id="KW-1185">Reference proteome</keyword>
<evidence type="ECO:0000256" key="1">
    <source>
        <dbReference type="ARBA" id="ARBA00004906"/>
    </source>
</evidence>
<dbReference type="Gene3D" id="3.30.40.10">
    <property type="entry name" value="Zinc/RING finger domain, C3HC4 (zinc finger)"/>
    <property type="match status" value="1"/>
</dbReference>
<organism evidence="9 10">
    <name type="scientific">Fomitopsis schrenkii</name>
    <name type="common">Brown rot fungus</name>
    <dbReference type="NCBI Taxonomy" id="2126942"/>
    <lineage>
        <taxon>Eukaryota</taxon>
        <taxon>Fungi</taxon>
        <taxon>Dikarya</taxon>
        <taxon>Basidiomycota</taxon>
        <taxon>Agaricomycotina</taxon>
        <taxon>Agaricomycetes</taxon>
        <taxon>Polyporales</taxon>
        <taxon>Fomitopsis</taxon>
    </lineage>
</organism>
<sequence>MTQVRRRFIGKLCRLILSGSLAFAFILIAGDLDLAHRLPQLSKTKYAAGVLFITILLDNIVVWPVVTLIMRRHPDDAKAVFVNAVDNVMADLPAVGQEDIEPDDLCAICRGSLKDVSAGIEASTGEPISVAERGVTKLPGCGHVYCRACLSEWVRRGNGTCPLCNRWFIDALPPNETLQQRNAEWVMDAIEEFRREELARARRRRDRNR</sequence>
<keyword evidence="7" id="KW-1133">Transmembrane helix</keyword>
<evidence type="ECO:0000256" key="3">
    <source>
        <dbReference type="ARBA" id="ARBA00022771"/>
    </source>
</evidence>
<dbReference type="SMART" id="SM00184">
    <property type="entry name" value="RING"/>
    <property type="match status" value="1"/>
</dbReference>
<feature type="transmembrane region" description="Helical" evidence="7">
    <location>
        <begin position="50"/>
        <end position="70"/>
    </location>
</feature>
<keyword evidence="3 6" id="KW-0863">Zinc-finger</keyword>
<evidence type="ECO:0000256" key="7">
    <source>
        <dbReference type="SAM" id="Phobius"/>
    </source>
</evidence>
<evidence type="ECO:0000256" key="2">
    <source>
        <dbReference type="ARBA" id="ARBA00022723"/>
    </source>
</evidence>
<evidence type="ECO:0000256" key="6">
    <source>
        <dbReference type="PROSITE-ProRule" id="PRU00175"/>
    </source>
</evidence>
<evidence type="ECO:0000313" key="9">
    <source>
        <dbReference type="EMBL" id="EPT00189.1"/>
    </source>
</evidence>
<dbReference type="Pfam" id="PF12678">
    <property type="entry name" value="zf-rbx1"/>
    <property type="match status" value="1"/>
</dbReference>
<dbReference type="InParanoid" id="S8EAB3"/>
<keyword evidence="7" id="KW-0472">Membrane</keyword>
<feature type="transmembrane region" description="Helical" evidence="7">
    <location>
        <begin position="12"/>
        <end position="30"/>
    </location>
</feature>
<dbReference type="UniPathway" id="UPA00143"/>
<dbReference type="InterPro" id="IPR024766">
    <property type="entry name" value="Znf_RING_H2"/>
</dbReference>
<proteinExistence type="predicted"/>
<evidence type="ECO:0000256" key="5">
    <source>
        <dbReference type="ARBA" id="ARBA00022833"/>
    </source>
</evidence>
<dbReference type="InterPro" id="IPR017907">
    <property type="entry name" value="Znf_RING_CS"/>
</dbReference>
<gene>
    <name evidence="9" type="ORF">FOMPIDRAFT_1023943</name>
</gene>
<dbReference type="PROSITE" id="PS00518">
    <property type="entry name" value="ZF_RING_1"/>
    <property type="match status" value="1"/>
</dbReference>
<keyword evidence="2" id="KW-0479">Metal-binding</keyword>
<dbReference type="AlphaFoldDB" id="S8EAB3"/>
<keyword evidence="7" id="KW-0812">Transmembrane</keyword>
<dbReference type="GO" id="GO:0051603">
    <property type="term" value="P:proteolysis involved in protein catabolic process"/>
    <property type="evidence" value="ECO:0007669"/>
    <property type="project" value="UniProtKB-ARBA"/>
</dbReference>
<dbReference type="Proteomes" id="UP000015241">
    <property type="component" value="Unassembled WGS sequence"/>
</dbReference>
<feature type="non-terminal residue" evidence="9">
    <location>
        <position position="1"/>
    </location>
</feature>
<feature type="domain" description="RING-type" evidence="8">
    <location>
        <begin position="106"/>
        <end position="165"/>
    </location>
</feature>
<dbReference type="PANTHER" id="PTHR45969">
    <property type="entry name" value="RING ZINC FINGER PROTEIN-RELATED"/>
    <property type="match status" value="1"/>
</dbReference>
<dbReference type="GO" id="GO:0016567">
    <property type="term" value="P:protein ubiquitination"/>
    <property type="evidence" value="ECO:0007669"/>
    <property type="project" value="UniProtKB-UniPathway"/>
</dbReference>
<accession>S8EAB3</accession>
<dbReference type="PROSITE" id="PS50089">
    <property type="entry name" value="ZF_RING_2"/>
    <property type="match status" value="1"/>
</dbReference>
<dbReference type="GO" id="GO:0008270">
    <property type="term" value="F:zinc ion binding"/>
    <property type="evidence" value="ECO:0007669"/>
    <property type="project" value="UniProtKB-KW"/>
</dbReference>
<dbReference type="SUPFAM" id="SSF57850">
    <property type="entry name" value="RING/U-box"/>
    <property type="match status" value="1"/>
</dbReference>
<keyword evidence="4" id="KW-0833">Ubl conjugation pathway</keyword>
<reference evidence="9 10" key="1">
    <citation type="journal article" date="2012" name="Science">
        <title>The Paleozoic origin of enzymatic lignin decomposition reconstructed from 31 fungal genomes.</title>
        <authorList>
            <person name="Floudas D."/>
            <person name="Binder M."/>
            <person name="Riley R."/>
            <person name="Barry K."/>
            <person name="Blanchette R.A."/>
            <person name="Henrissat B."/>
            <person name="Martinez A.T."/>
            <person name="Otillar R."/>
            <person name="Spatafora J.W."/>
            <person name="Yadav J.S."/>
            <person name="Aerts A."/>
            <person name="Benoit I."/>
            <person name="Boyd A."/>
            <person name="Carlson A."/>
            <person name="Copeland A."/>
            <person name="Coutinho P.M."/>
            <person name="de Vries R.P."/>
            <person name="Ferreira P."/>
            <person name="Findley K."/>
            <person name="Foster B."/>
            <person name="Gaskell J."/>
            <person name="Glotzer D."/>
            <person name="Gorecki P."/>
            <person name="Heitman J."/>
            <person name="Hesse C."/>
            <person name="Hori C."/>
            <person name="Igarashi K."/>
            <person name="Jurgens J.A."/>
            <person name="Kallen N."/>
            <person name="Kersten P."/>
            <person name="Kohler A."/>
            <person name="Kuees U."/>
            <person name="Kumar T.K.A."/>
            <person name="Kuo A."/>
            <person name="LaButti K."/>
            <person name="Larrondo L.F."/>
            <person name="Lindquist E."/>
            <person name="Ling A."/>
            <person name="Lombard V."/>
            <person name="Lucas S."/>
            <person name="Lundell T."/>
            <person name="Martin R."/>
            <person name="McLaughlin D.J."/>
            <person name="Morgenstern I."/>
            <person name="Morin E."/>
            <person name="Murat C."/>
            <person name="Nagy L.G."/>
            <person name="Nolan M."/>
            <person name="Ohm R.A."/>
            <person name="Patyshakuliyeva A."/>
            <person name="Rokas A."/>
            <person name="Ruiz-Duenas F.J."/>
            <person name="Sabat G."/>
            <person name="Salamov A."/>
            <person name="Samejima M."/>
            <person name="Schmutz J."/>
            <person name="Slot J.C."/>
            <person name="St John F."/>
            <person name="Stenlid J."/>
            <person name="Sun H."/>
            <person name="Sun S."/>
            <person name="Syed K."/>
            <person name="Tsang A."/>
            <person name="Wiebenga A."/>
            <person name="Young D."/>
            <person name="Pisabarro A."/>
            <person name="Eastwood D.C."/>
            <person name="Martin F."/>
            <person name="Cullen D."/>
            <person name="Grigoriev I.V."/>
            <person name="Hibbett D.S."/>
        </authorList>
    </citation>
    <scope>NUCLEOTIDE SEQUENCE</scope>
    <source>
        <strain evidence="10">FP-58527</strain>
    </source>
</reference>
<dbReference type="InterPro" id="IPR013083">
    <property type="entry name" value="Znf_RING/FYVE/PHD"/>
</dbReference>
<evidence type="ECO:0000313" key="10">
    <source>
        <dbReference type="Proteomes" id="UP000015241"/>
    </source>
</evidence>
<keyword evidence="5" id="KW-0862">Zinc</keyword>
<dbReference type="PANTHER" id="PTHR45969:SF69">
    <property type="entry name" value="FINGER DOMAIN PROTEIN, PUTATIVE (AFU_ORTHOLOGUE AFUA_3G12190)-RELATED"/>
    <property type="match status" value="1"/>
</dbReference>
<dbReference type="HOGENOM" id="CLU_1315446_0_0_1"/>
<dbReference type="OrthoDB" id="8062037at2759"/>
<dbReference type="EMBL" id="KE504151">
    <property type="protein sequence ID" value="EPT00189.1"/>
    <property type="molecule type" value="Genomic_DNA"/>
</dbReference>
<comment type="pathway">
    <text evidence="1">Protein modification; protein ubiquitination.</text>
</comment>
<dbReference type="InterPro" id="IPR001841">
    <property type="entry name" value="Znf_RING"/>
</dbReference>
<dbReference type="STRING" id="743788.S8EAB3"/>
<protein>
    <recommendedName>
        <fullName evidence="8">RING-type domain-containing protein</fullName>
    </recommendedName>
</protein>
<evidence type="ECO:0000259" key="8">
    <source>
        <dbReference type="PROSITE" id="PS50089"/>
    </source>
</evidence>
<dbReference type="GO" id="GO:0061630">
    <property type="term" value="F:ubiquitin protein ligase activity"/>
    <property type="evidence" value="ECO:0007669"/>
    <property type="project" value="TreeGrafter"/>
</dbReference>
<name>S8EAB3_FOMSC</name>